<organism evidence="2 3">
    <name type="scientific">Prosthecobacter dejongeii</name>
    <dbReference type="NCBI Taxonomy" id="48465"/>
    <lineage>
        <taxon>Bacteria</taxon>
        <taxon>Pseudomonadati</taxon>
        <taxon>Verrucomicrobiota</taxon>
        <taxon>Verrucomicrobiia</taxon>
        <taxon>Verrucomicrobiales</taxon>
        <taxon>Verrucomicrobiaceae</taxon>
        <taxon>Prosthecobacter</taxon>
    </lineage>
</organism>
<gene>
    <name evidence="2" type="ORF">HNQ64_000677</name>
</gene>
<dbReference type="GO" id="GO:0030246">
    <property type="term" value="F:carbohydrate binding"/>
    <property type="evidence" value="ECO:0007669"/>
    <property type="project" value="InterPro"/>
</dbReference>
<dbReference type="AlphaFoldDB" id="A0A7W7YHS7"/>
<dbReference type="InterPro" id="IPR010502">
    <property type="entry name" value="Carb-bd_dom_fam9"/>
</dbReference>
<evidence type="ECO:0000313" key="2">
    <source>
        <dbReference type="EMBL" id="MBB5036443.1"/>
    </source>
</evidence>
<comment type="caution">
    <text evidence="2">The sequence shown here is derived from an EMBL/GenBank/DDBJ whole genome shotgun (WGS) entry which is preliminary data.</text>
</comment>
<sequence>MTPAPFTLNRYPVRRCRGALLDWSAAVCLDRFTFPWESTVPPSTQFRALWDEERLHFRFDCVDEDLVLGAGETVKERVLRSDRVEIFLTPDLTLTPYYAFEMSPSSEALVYAARFYREYDWNWTCPELHLNASIQGHRYQVQGSLPLNLLRELNVLKAGTSEFYAGVYRAEFSHTAEGGIHSGWMPWVNPQTEKADFHTPASFGIFELVE</sequence>
<reference evidence="2 3" key="1">
    <citation type="submission" date="2020-08" db="EMBL/GenBank/DDBJ databases">
        <title>Genomic Encyclopedia of Type Strains, Phase IV (KMG-IV): sequencing the most valuable type-strain genomes for metagenomic binning, comparative biology and taxonomic classification.</title>
        <authorList>
            <person name="Goeker M."/>
        </authorList>
    </citation>
    <scope>NUCLEOTIDE SEQUENCE [LARGE SCALE GENOMIC DNA]</scope>
    <source>
        <strain evidence="2 3">DSM 12251</strain>
    </source>
</reference>
<accession>A0A7W7YHS7</accession>
<dbReference type="RefSeq" id="WP_184205330.1">
    <property type="nucleotide sequence ID" value="NZ_JACHIF010000001.1"/>
</dbReference>
<keyword evidence="3" id="KW-1185">Reference proteome</keyword>
<dbReference type="GO" id="GO:0004553">
    <property type="term" value="F:hydrolase activity, hydrolyzing O-glycosyl compounds"/>
    <property type="evidence" value="ECO:0007669"/>
    <property type="project" value="InterPro"/>
</dbReference>
<proteinExistence type="predicted"/>
<evidence type="ECO:0000259" key="1">
    <source>
        <dbReference type="Pfam" id="PF06452"/>
    </source>
</evidence>
<dbReference type="GO" id="GO:0016052">
    <property type="term" value="P:carbohydrate catabolic process"/>
    <property type="evidence" value="ECO:0007669"/>
    <property type="project" value="InterPro"/>
</dbReference>
<protein>
    <recommendedName>
        <fullName evidence="1">Carbohydrate-binding domain-containing protein</fullName>
    </recommendedName>
</protein>
<dbReference type="Proteomes" id="UP000534294">
    <property type="component" value="Unassembled WGS sequence"/>
</dbReference>
<name>A0A7W7YHS7_9BACT</name>
<dbReference type="Pfam" id="PF06452">
    <property type="entry name" value="CBM9_1"/>
    <property type="match status" value="1"/>
</dbReference>
<evidence type="ECO:0000313" key="3">
    <source>
        <dbReference type="Proteomes" id="UP000534294"/>
    </source>
</evidence>
<dbReference type="Gene3D" id="2.60.40.1190">
    <property type="match status" value="1"/>
</dbReference>
<dbReference type="SUPFAM" id="SSF49344">
    <property type="entry name" value="CBD9-like"/>
    <property type="match status" value="1"/>
</dbReference>
<feature type="domain" description="Carbohydrate-binding" evidence="1">
    <location>
        <begin position="38"/>
        <end position="209"/>
    </location>
</feature>
<dbReference type="EMBL" id="JACHIF010000001">
    <property type="protein sequence ID" value="MBB5036443.1"/>
    <property type="molecule type" value="Genomic_DNA"/>
</dbReference>